<dbReference type="InterPro" id="IPR013785">
    <property type="entry name" value="Aldolase_TIM"/>
</dbReference>
<dbReference type="NCBIfam" id="TIGR01513">
    <property type="entry name" value="NAPRTase_put"/>
    <property type="match status" value="1"/>
</dbReference>
<comment type="catalytic activity">
    <reaction evidence="8 9">
        <text>5-phospho-alpha-D-ribose 1-diphosphate + nicotinate + ATP + H2O = nicotinate beta-D-ribonucleotide + ADP + phosphate + diphosphate</text>
        <dbReference type="Rhea" id="RHEA:36163"/>
        <dbReference type="ChEBI" id="CHEBI:15377"/>
        <dbReference type="ChEBI" id="CHEBI:30616"/>
        <dbReference type="ChEBI" id="CHEBI:32544"/>
        <dbReference type="ChEBI" id="CHEBI:33019"/>
        <dbReference type="ChEBI" id="CHEBI:43474"/>
        <dbReference type="ChEBI" id="CHEBI:57502"/>
        <dbReference type="ChEBI" id="CHEBI:58017"/>
        <dbReference type="ChEBI" id="CHEBI:456216"/>
        <dbReference type="EC" id="6.3.4.21"/>
    </reaction>
</comment>
<evidence type="ECO:0000313" key="12">
    <source>
        <dbReference type="EMBL" id="MDI6450002.1"/>
    </source>
</evidence>
<dbReference type="CDD" id="cd01570">
    <property type="entry name" value="NAPRTase_A"/>
    <property type="match status" value="1"/>
</dbReference>
<gene>
    <name evidence="12" type="primary">pncB</name>
    <name evidence="12" type="ORF">QJ522_13165</name>
</gene>
<dbReference type="PANTHER" id="PTHR11098">
    <property type="entry name" value="NICOTINATE PHOSPHORIBOSYLTRANSFERASE"/>
    <property type="match status" value="1"/>
</dbReference>
<dbReference type="AlphaFoldDB" id="A0AAW6TX22"/>
<dbReference type="PANTHER" id="PTHR11098:SF1">
    <property type="entry name" value="NICOTINATE PHOSPHORIBOSYLTRANSFERASE"/>
    <property type="match status" value="1"/>
</dbReference>
<dbReference type="Gene3D" id="3.20.20.70">
    <property type="entry name" value="Aldolase class I"/>
    <property type="match status" value="1"/>
</dbReference>
<evidence type="ECO:0000256" key="1">
    <source>
        <dbReference type="ARBA" id="ARBA00004952"/>
    </source>
</evidence>
<dbReference type="InterPro" id="IPR040727">
    <property type="entry name" value="NAPRTase_N"/>
</dbReference>
<evidence type="ECO:0000256" key="3">
    <source>
        <dbReference type="ARBA" id="ARBA00013236"/>
    </source>
</evidence>
<dbReference type="SUPFAM" id="SSF54675">
    <property type="entry name" value="Nicotinate/Quinolinate PRTase N-terminal domain-like"/>
    <property type="match status" value="1"/>
</dbReference>
<comment type="similarity">
    <text evidence="2 9">Belongs to the NAPRTase family.</text>
</comment>
<reference evidence="12" key="1">
    <citation type="submission" date="2023-05" db="EMBL/GenBank/DDBJ databases">
        <title>Anaerotaeda fermentans gen. nov., sp. nov., a novel anaerobic planctomycete of the new family within the order Sedimentisphaerales isolated from Taman Peninsula, Russia.</title>
        <authorList>
            <person name="Khomyakova M.A."/>
            <person name="Merkel A.Y."/>
            <person name="Slobodkin A.I."/>
        </authorList>
    </citation>
    <scope>NUCLEOTIDE SEQUENCE</scope>
    <source>
        <strain evidence="12">M17dextr</strain>
    </source>
</reference>
<accession>A0AAW6TX22</accession>
<evidence type="ECO:0000256" key="5">
    <source>
        <dbReference type="ARBA" id="ARBA00022598"/>
    </source>
</evidence>
<dbReference type="GO" id="GO:0005829">
    <property type="term" value="C:cytosol"/>
    <property type="evidence" value="ECO:0007669"/>
    <property type="project" value="TreeGrafter"/>
</dbReference>
<keyword evidence="7 9" id="KW-0808">Transferase</keyword>
<comment type="function">
    <text evidence="9">Catalyzes the first step in the biosynthesis of NAD from nicotinic acid, the ATP-dependent synthesis of beta-nicotinate D-ribonucleotide from nicotinate and 5-phospho-D-ribose 1-phosphate.</text>
</comment>
<dbReference type="InterPro" id="IPR006405">
    <property type="entry name" value="Nic_PRibTrfase_pncB"/>
</dbReference>
<evidence type="ECO:0000256" key="9">
    <source>
        <dbReference type="RuleBase" id="RU365100"/>
    </source>
</evidence>
<evidence type="ECO:0000259" key="11">
    <source>
        <dbReference type="Pfam" id="PF17767"/>
    </source>
</evidence>
<keyword evidence="12" id="KW-0328">Glycosyltransferase</keyword>
<dbReference type="GO" id="GO:0034355">
    <property type="term" value="P:NAD+ biosynthetic process via the salvage pathway"/>
    <property type="evidence" value="ECO:0007669"/>
    <property type="project" value="TreeGrafter"/>
</dbReference>
<dbReference type="Gene3D" id="3.20.140.10">
    <property type="entry name" value="nicotinate phosphoribosyltransferase"/>
    <property type="match status" value="1"/>
</dbReference>
<keyword evidence="4" id="KW-0597">Phosphoprotein</keyword>
<evidence type="ECO:0000256" key="7">
    <source>
        <dbReference type="ARBA" id="ARBA00022679"/>
    </source>
</evidence>
<comment type="PTM">
    <text evidence="9">Transiently phosphorylated on a His residue during the reaction cycle. Phosphorylation strongly increases the affinity for substrates and increases the rate of nicotinate D-ribonucleotide production. Dephosphorylation regenerates the low-affinity form of the enzyme, leading to product release.</text>
</comment>
<evidence type="ECO:0000313" key="13">
    <source>
        <dbReference type="Proteomes" id="UP001431776"/>
    </source>
</evidence>
<comment type="pathway">
    <text evidence="1 9">Cofactor biosynthesis; NAD(+) biosynthesis; nicotinate D-ribonucleotide from nicotinate: step 1/1.</text>
</comment>
<dbReference type="InterPro" id="IPR041525">
    <property type="entry name" value="N/Namide_PRibTrfase"/>
</dbReference>
<dbReference type="InterPro" id="IPR007229">
    <property type="entry name" value="Nic_PRibTrfase-Fam"/>
</dbReference>
<keyword evidence="13" id="KW-1185">Reference proteome</keyword>
<evidence type="ECO:0000256" key="8">
    <source>
        <dbReference type="ARBA" id="ARBA00048668"/>
    </source>
</evidence>
<sequence length="426" mass="47280">MWLIEGTPALFTDLYELTMAQVYYRKGMAGSAYFEVTVRHLPQNWGFFVMAGLPELWSYLDRFRFSDDDIAYLRSTELFEPDFLVNLRDFRPDVTVRALPEGTVFFPGEPILEVGGPILATQLLESYVLNILGFSIIEASLATRMVLAAGGVPLLEFGMRRAQGPVASIRAARAAQMAGWKATSNVFAARCLGMPPSGTMAHSFIQAHTSQEQAFREFAAIYRDKAILLVDTYDTIEGVKTAARVACEFLERGVRLRGIRLDSGHLVADSRFARDHFRQQGLDFLRIFASGDLDEFKIHDLLAAGGQFDGFGVGTHFAVSRHAPSISIVYKLAQYDDRPSHKTSPDKATLPGRKTLLRTGSSQFAKDTVCPLDPSAHDLLRPLQSVEPIETVQERVRRQIVALPESVKAIRKPASYPVEFVGFPGA</sequence>
<dbReference type="Proteomes" id="UP001431776">
    <property type="component" value="Unassembled WGS sequence"/>
</dbReference>
<keyword evidence="5 9" id="KW-0436">Ligase</keyword>
<feature type="domain" description="Nicotinate phosphoribosyltransferase N-terminal" evidence="11">
    <location>
        <begin position="10"/>
        <end position="132"/>
    </location>
</feature>
<dbReference type="Pfam" id="PF04095">
    <property type="entry name" value="NAPRTase"/>
    <property type="match status" value="1"/>
</dbReference>
<name>A0AAW6TX22_9BACT</name>
<proteinExistence type="inferred from homology"/>
<protein>
    <recommendedName>
        <fullName evidence="3 9">Nicotinate phosphoribosyltransferase</fullName>
        <ecNumber evidence="3 9">6.3.4.21</ecNumber>
    </recommendedName>
</protein>
<dbReference type="NCBIfam" id="NF009131">
    <property type="entry name" value="PRK12484.1"/>
    <property type="match status" value="1"/>
</dbReference>
<dbReference type="SUPFAM" id="SSF51690">
    <property type="entry name" value="Nicotinate/Quinolinate PRTase C-terminal domain-like"/>
    <property type="match status" value="1"/>
</dbReference>
<evidence type="ECO:0000259" key="10">
    <source>
        <dbReference type="Pfam" id="PF04095"/>
    </source>
</evidence>
<evidence type="ECO:0000256" key="2">
    <source>
        <dbReference type="ARBA" id="ARBA00010897"/>
    </source>
</evidence>
<dbReference type="EC" id="6.3.4.21" evidence="3 9"/>
<organism evidence="12 13">
    <name type="scientific">Anaerobaca lacustris</name>
    <dbReference type="NCBI Taxonomy" id="3044600"/>
    <lineage>
        <taxon>Bacteria</taxon>
        <taxon>Pseudomonadati</taxon>
        <taxon>Planctomycetota</taxon>
        <taxon>Phycisphaerae</taxon>
        <taxon>Sedimentisphaerales</taxon>
        <taxon>Anaerobacaceae</taxon>
        <taxon>Anaerobaca</taxon>
    </lineage>
</organism>
<dbReference type="Pfam" id="PF17767">
    <property type="entry name" value="NAPRTase_N"/>
    <property type="match status" value="1"/>
</dbReference>
<evidence type="ECO:0000256" key="4">
    <source>
        <dbReference type="ARBA" id="ARBA00022553"/>
    </source>
</evidence>
<dbReference type="InterPro" id="IPR036068">
    <property type="entry name" value="Nicotinate_pribotase-like_C"/>
</dbReference>
<comment type="caution">
    <text evidence="12">The sequence shown here is derived from an EMBL/GenBank/DDBJ whole genome shotgun (WGS) entry which is preliminary data.</text>
</comment>
<dbReference type="EMBL" id="JASCXX010000015">
    <property type="protein sequence ID" value="MDI6450002.1"/>
    <property type="molecule type" value="Genomic_DNA"/>
</dbReference>
<dbReference type="PIRSF" id="PIRSF000484">
    <property type="entry name" value="NAPRT"/>
    <property type="match status" value="1"/>
</dbReference>
<evidence type="ECO:0000256" key="6">
    <source>
        <dbReference type="ARBA" id="ARBA00022642"/>
    </source>
</evidence>
<keyword evidence="6 9" id="KW-0662">Pyridine nucleotide biosynthesis</keyword>
<dbReference type="GO" id="GO:0004516">
    <property type="term" value="F:nicotinate phosphoribosyltransferase activity"/>
    <property type="evidence" value="ECO:0007669"/>
    <property type="project" value="UniProtKB-UniRule"/>
</dbReference>
<dbReference type="RefSeq" id="WP_349245410.1">
    <property type="nucleotide sequence ID" value="NZ_JASCXX010000015.1"/>
</dbReference>
<feature type="domain" description="Nicotinate/nicotinamide phosphoribosyltransferase" evidence="10">
    <location>
        <begin position="154"/>
        <end position="319"/>
    </location>
</feature>
<dbReference type="GO" id="GO:0016757">
    <property type="term" value="F:glycosyltransferase activity"/>
    <property type="evidence" value="ECO:0007669"/>
    <property type="project" value="UniProtKB-KW"/>
</dbReference>